<reference evidence="13" key="1">
    <citation type="submission" date="2015-09" db="EMBL/GenBank/DDBJ databases">
        <authorList>
            <consortium name="Pathogen Informatics"/>
        </authorList>
    </citation>
    <scope>NUCLEOTIDE SEQUENCE [LARGE SCALE GENOMIC DNA]</scope>
    <source>
        <strain evidence="13">Lake Konstanz</strain>
    </source>
</reference>
<evidence type="ECO:0000256" key="3">
    <source>
        <dbReference type="ARBA" id="ARBA00022448"/>
    </source>
</evidence>
<evidence type="ECO:0000256" key="8">
    <source>
        <dbReference type="ARBA" id="ARBA00023136"/>
    </source>
</evidence>
<dbReference type="GO" id="GO:0031966">
    <property type="term" value="C:mitochondrial membrane"/>
    <property type="evidence" value="ECO:0007669"/>
    <property type="project" value="UniProtKB-SubCell"/>
</dbReference>
<evidence type="ECO:0000313" key="13">
    <source>
        <dbReference type="Proteomes" id="UP000051952"/>
    </source>
</evidence>
<dbReference type="VEuPathDB" id="TriTrypDB:BSAL_58860"/>
<evidence type="ECO:0000256" key="11">
    <source>
        <dbReference type="SAM" id="MobiDB-lite"/>
    </source>
</evidence>
<keyword evidence="4 9" id="KW-0812">Transmembrane</keyword>
<dbReference type="OMA" id="AYECSKE"/>
<evidence type="ECO:0000256" key="4">
    <source>
        <dbReference type="ARBA" id="ARBA00022692"/>
    </source>
</evidence>
<dbReference type="Gene3D" id="1.50.40.10">
    <property type="entry name" value="Mitochondrial carrier domain"/>
    <property type="match status" value="2"/>
</dbReference>
<keyword evidence="8 9" id="KW-0472">Membrane</keyword>
<dbReference type="SUPFAM" id="SSF103506">
    <property type="entry name" value="Mitochondrial carrier"/>
    <property type="match status" value="1"/>
</dbReference>
<dbReference type="PANTHER" id="PTHR45758:SF4">
    <property type="entry name" value="MITOFERRIN-1"/>
    <property type="match status" value="1"/>
</dbReference>
<evidence type="ECO:0000256" key="7">
    <source>
        <dbReference type="ARBA" id="ARBA00023128"/>
    </source>
</evidence>
<feature type="repeat" description="Solcar" evidence="9">
    <location>
        <begin position="168"/>
        <end position="253"/>
    </location>
</feature>
<dbReference type="GO" id="GO:0048250">
    <property type="term" value="P:iron import into the mitochondrion"/>
    <property type="evidence" value="ECO:0007669"/>
    <property type="project" value="TreeGrafter"/>
</dbReference>
<evidence type="ECO:0000313" key="12">
    <source>
        <dbReference type="EMBL" id="CUI12387.1"/>
    </source>
</evidence>
<dbReference type="AlphaFoldDB" id="A0A0S4KJX8"/>
<evidence type="ECO:0000256" key="10">
    <source>
        <dbReference type="RuleBase" id="RU000488"/>
    </source>
</evidence>
<evidence type="ECO:0000256" key="1">
    <source>
        <dbReference type="ARBA" id="ARBA00004225"/>
    </source>
</evidence>
<feature type="compositionally biased region" description="Basic and acidic residues" evidence="11">
    <location>
        <begin position="41"/>
        <end position="59"/>
    </location>
</feature>
<keyword evidence="6" id="KW-1133">Transmembrane helix</keyword>
<dbReference type="Pfam" id="PF00153">
    <property type="entry name" value="Mito_carr"/>
    <property type="match status" value="3"/>
</dbReference>
<proteinExistence type="inferred from homology"/>
<evidence type="ECO:0000256" key="5">
    <source>
        <dbReference type="ARBA" id="ARBA00022737"/>
    </source>
</evidence>
<dbReference type="Proteomes" id="UP000051952">
    <property type="component" value="Unassembled WGS sequence"/>
</dbReference>
<dbReference type="PANTHER" id="PTHR45758">
    <property type="entry name" value="MITOFERRIN-1-RELATED"/>
    <property type="match status" value="1"/>
</dbReference>
<dbReference type="GO" id="GO:0015093">
    <property type="term" value="F:ferrous iron transmembrane transporter activity"/>
    <property type="evidence" value="ECO:0007669"/>
    <property type="project" value="TreeGrafter"/>
</dbReference>
<gene>
    <name evidence="12" type="ORF">BSAL_58860</name>
</gene>
<accession>A0A0S4KJX8</accession>
<feature type="region of interest" description="Disordered" evidence="11">
    <location>
        <begin position="29"/>
        <end position="74"/>
    </location>
</feature>
<protein>
    <submittedName>
        <fullName evidence="12">Mitochondrial carrier protein, putative</fullName>
    </submittedName>
</protein>
<dbReference type="EMBL" id="CYKH01000236">
    <property type="protein sequence ID" value="CUI12387.1"/>
    <property type="molecule type" value="Genomic_DNA"/>
</dbReference>
<sequence>MVDSMIASLPFFKTLPKKGCGERDKLTMEGHHEHSHHGHSHQHDHGHGRGGEHCHEHSHGASHSHHGHSHSDFDIQGLTGKEIAAGAIAGLVEHIGMFPFDTIKTRVQDEGSSVKSVVRNILKNEKWTHLYRGCVPVLCSAVPAHGAYFSIYEASKRYFTKSRGEKEDSVFTIAVSASAATIAHDAVTIPFDVVKQRMQIDAKGVYASSWQCMRSVVRNEGFSKLFVALPTTAAMNIPHMTAQWLVYERLKEALVRRGKEEDEMALPFVFAGFTAGAVAACVSTPVDNIKTRLQLGKDASAAEAVRSILRTRGARGFLTGVIPRICHMAPSAALTLGTYEFAKSSLDTVW</sequence>
<name>A0A0S4KJX8_BODSA</name>
<comment type="subcellular location">
    <subcellularLocation>
        <location evidence="1">Mitochondrion membrane</location>
        <topology evidence="1">Multi-pass membrane protein</topology>
    </subcellularLocation>
</comment>
<feature type="repeat" description="Solcar" evidence="9">
    <location>
        <begin position="77"/>
        <end position="158"/>
    </location>
</feature>
<feature type="repeat" description="Solcar" evidence="9">
    <location>
        <begin position="263"/>
        <end position="345"/>
    </location>
</feature>
<evidence type="ECO:0000256" key="2">
    <source>
        <dbReference type="ARBA" id="ARBA00006375"/>
    </source>
</evidence>
<dbReference type="InterPro" id="IPR002067">
    <property type="entry name" value="MCP"/>
</dbReference>
<keyword evidence="3 10" id="KW-0813">Transport</keyword>
<dbReference type="OrthoDB" id="43906at2759"/>
<keyword evidence="7" id="KW-0496">Mitochondrion</keyword>
<keyword evidence="13" id="KW-1185">Reference proteome</keyword>
<comment type="similarity">
    <text evidence="2 10">Belongs to the mitochondrial carrier (TC 2.A.29) family.</text>
</comment>
<evidence type="ECO:0000256" key="9">
    <source>
        <dbReference type="PROSITE-ProRule" id="PRU00282"/>
    </source>
</evidence>
<keyword evidence="5" id="KW-0677">Repeat</keyword>
<organism evidence="12 13">
    <name type="scientific">Bodo saltans</name>
    <name type="common">Flagellated protozoan</name>
    <dbReference type="NCBI Taxonomy" id="75058"/>
    <lineage>
        <taxon>Eukaryota</taxon>
        <taxon>Discoba</taxon>
        <taxon>Euglenozoa</taxon>
        <taxon>Kinetoplastea</taxon>
        <taxon>Metakinetoplastina</taxon>
        <taxon>Eubodonida</taxon>
        <taxon>Bodonidae</taxon>
        <taxon>Bodo</taxon>
    </lineage>
</organism>
<dbReference type="PRINTS" id="PR00926">
    <property type="entry name" value="MITOCARRIER"/>
</dbReference>
<dbReference type="InterPro" id="IPR018108">
    <property type="entry name" value="MCP_transmembrane"/>
</dbReference>
<evidence type="ECO:0000256" key="6">
    <source>
        <dbReference type="ARBA" id="ARBA00022989"/>
    </source>
</evidence>
<dbReference type="PROSITE" id="PS50920">
    <property type="entry name" value="SOLCAR"/>
    <property type="match status" value="3"/>
</dbReference>
<dbReference type="InterPro" id="IPR023395">
    <property type="entry name" value="MCP_dom_sf"/>
</dbReference>